<dbReference type="PANTHER" id="PTHR31126:SF1">
    <property type="entry name" value="TYROSINE SPECIFIC PROTEIN PHOSPHATASES DOMAIN-CONTAINING PROTEIN"/>
    <property type="match status" value="1"/>
</dbReference>
<dbReference type="Pfam" id="PF13350">
    <property type="entry name" value="Y_phosphatase3"/>
    <property type="match status" value="1"/>
</dbReference>
<name>A0A660E160_9LACO</name>
<dbReference type="InterPro" id="IPR029021">
    <property type="entry name" value="Prot-tyrosine_phosphatase-like"/>
</dbReference>
<dbReference type="PANTHER" id="PTHR31126">
    <property type="entry name" value="TYROSINE-PROTEIN PHOSPHATASE"/>
    <property type="match status" value="1"/>
</dbReference>
<proteinExistence type="inferred from homology"/>
<evidence type="ECO:0000256" key="2">
    <source>
        <dbReference type="SAM" id="SignalP"/>
    </source>
</evidence>
<dbReference type="OrthoDB" id="1188001at2"/>
<sequence>MKRSVIIAMLALSGITTGTSAITPLMANAATKKATTVKTAKQPKAKQIKLQGAINVRDLGGYRTKSGKTIKKHKLLRSAALNTLTKKDAQKLVKTYHLATDIDLRTDAEAKKSPDVKIKGVKYVFDPVMHQFSKIGKTESGTKVMETTYSQFVTTKTSRKAYHQLFKSLLTNPKNKAVLWHCSAGKDRAGMGSVLVLSALGVDRKTINKDFLLSNKFRATTNKKALAALSAKGIKKGSLTYQRAKEMNDVKVAYLNTSYHLIKKDYGSMHNFLIKGIGLTNHDIKKLQQLYLK</sequence>
<dbReference type="AlphaFoldDB" id="A0A660E160"/>
<dbReference type="SUPFAM" id="SSF52799">
    <property type="entry name" value="(Phosphotyrosine protein) phosphatases II"/>
    <property type="match status" value="1"/>
</dbReference>
<dbReference type="Proteomes" id="UP000289996">
    <property type="component" value="Unassembled WGS sequence"/>
</dbReference>
<protein>
    <submittedName>
        <fullName evidence="3">Protein tyrosine/serine phosphatase [Lactobacillus zymae]</fullName>
    </submittedName>
</protein>
<dbReference type="InterPro" id="IPR026893">
    <property type="entry name" value="Tyr/Ser_Pase_IphP-type"/>
</dbReference>
<dbReference type="EMBL" id="UYIG01000130">
    <property type="protein sequence ID" value="VDG29202.1"/>
    <property type="molecule type" value="Genomic_DNA"/>
</dbReference>
<dbReference type="GO" id="GO:0004721">
    <property type="term" value="F:phosphoprotein phosphatase activity"/>
    <property type="evidence" value="ECO:0007669"/>
    <property type="project" value="InterPro"/>
</dbReference>
<feature type="chain" id="PRO_5024835313" evidence="2">
    <location>
        <begin position="30"/>
        <end position="293"/>
    </location>
</feature>
<accession>A0A660E160</accession>
<keyword evidence="4" id="KW-1185">Reference proteome</keyword>
<evidence type="ECO:0000313" key="3">
    <source>
        <dbReference type="EMBL" id="VDG29202.1"/>
    </source>
</evidence>
<keyword evidence="2" id="KW-0732">Signal</keyword>
<comment type="similarity">
    <text evidence="1">Belongs to the protein-tyrosine phosphatase family.</text>
</comment>
<organism evidence="3 4">
    <name type="scientific">Lactiplantibacillus mudanjiangensis</name>
    <dbReference type="NCBI Taxonomy" id="1296538"/>
    <lineage>
        <taxon>Bacteria</taxon>
        <taxon>Bacillati</taxon>
        <taxon>Bacillota</taxon>
        <taxon>Bacilli</taxon>
        <taxon>Lactobacillales</taxon>
        <taxon>Lactobacillaceae</taxon>
        <taxon>Lactiplantibacillus</taxon>
    </lineage>
</organism>
<feature type="signal peptide" evidence="2">
    <location>
        <begin position="1"/>
        <end position="29"/>
    </location>
</feature>
<reference evidence="3 4" key="1">
    <citation type="submission" date="2018-11" db="EMBL/GenBank/DDBJ databases">
        <authorList>
            <person name="Wuyts S."/>
        </authorList>
    </citation>
    <scope>NUCLEOTIDE SEQUENCE [LARGE SCALE GENOMIC DNA]</scope>
    <source>
        <strain evidence="3">Lactobacillus mudanjiangensis AMBF249</strain>
    </source>
</reference>
<dbReference type="RefSeq" id="WP_130847939.1">
    <property type="nucleotide sequence ID" value="NZ_UYIE01000163.1"/>
</dbReference>
<evidence type="ECO:0000256" key="1">
    <source>
        <dbReference type="ARBA" id="ARBA00009580"/>
    </source>
</evidence>
<gene>
    <name evidence="3" type="ORF">MUDAN_MDHGFNIF_00883</name>
</gene>
<evidence type="ECO:0000313" key="4">
    <source>
        <dbReference type="Proteomes" id="UP000289996"/>
    </source>
</evidence>
<dbReference type="Gene3D" id="3.90.190.10">
    <property type="entry name" value="Protein tyrosine phosphatase superfamily"/>
    <property type="match status" value="1"/>
</dbReference>